<organism evidence="1 2">
    <name type="scientific">Corynebacterium mustelae</name>
    <dbReference type="NCBI Taxonomy" id="571915"/>
    <lineage>
        <taxon>Bacteria</taxon>
        <taxon>Bacillati</taxon>
        <taxon>Actinomycetota</taxon>
        <taxon>Actinomycetes</taxon>
        <taxon>Mycobacteriales</taxon>
        <taxon>Corynebacteriaceae</taxon>
        <taxon>Corynebacterium</taxon>
    </lineage>
</organism>
<sequence length="106" mass="11562">MKAKKIAAVVVAMVVIIGGGGYASAERKNIGSHTITPPEGGEWDYGASGGRTWSNFLHDKPHATSVHGHEFHDSGCVKGGQWARAQASQRWMPFVRDEQSRRLCED</sequence>
<proteinExistence type="predicted"/>
<dbReference type="AlphaFoldDB" id="A0A0G3H882"/>
<dbReference type="OrthoDB" id="4426596at2"/>
<name>A0A0G3H882_9CORY</name>
<accession>A0A0G3H882</accession>
<dbReference type="KEGG" id="cmv:CMUST_15240"/>
<dbReference type="InterPro" id="IPR006540">
    <property type="entry name" value="Lactococcin_972"/>
</dbReference>
<dbReference type="EMBL" id="CP011542">
    <property type="protein sequence ID" value="AKK07337.1"/>
    <property type="molecule type" value="Genomic_DNA"/>
</dbReference>
<dbReference type="Pfam" id="PF09683">
    <property type="entry name" value="Lactococcin_972"/>
    <property type="match status" value="1"/>
</dbReference>
<reference evidence="2" key="2">
    <citation type="submission" date="2015-05" db="EMBL/GenBank/DDBJ databases">
        <title>Complete genome sequence of Corynebacterium mustelae DSM 45274, isolated from various tissues of a male ferret with lethal sepsis.</title>
        <authorList>
            <person name="Ruckert C."/>
            <person name="Albersmeier A."/>
            <person name="Winkler A."/>
            <person name="Tauch A."/>
        </authorList>
    </citation>
    <scope>NUCLEOTIDE SEQUENCE [LARGE SCALE GENOMIC DNA]</scope>
    <source>
        <strain evidence="2">DSM 45274</strain>
    </source>
</reference>
<dbReference type="RefSeq" id="WP_052844821.1">
    <property type="nucleotide sequence ID" value="NZ_CP011542.1"/>
</dbReference>
<dbReference type="Proteomes" id="UP000035199">
    <property type="component" value="Chromosome"/>
</dbReference>
<dbReference type="Gene3D" id="2.60.40.2850">
    <property type="match status" value="1"/>
</dbReference>
<dbReference type="PATRIC" id="fig|571915.4.peg.3272"/>
<protein>
    <submittedName>
        <fullName evidence="1">Bacteriocin (Lactococcin_972)</fullName>
    </submittedName>
</protein>
<keyword evidence="2" id="KW-1185">Reference proteome</keyword>
<gene>
    <name evidence="1" type="ORF">CMUST_15240</name>
</gene>
<evidence type="ECO:0000313" key="2">
    <source>
        <dbReference type="Proteomes" id="UP000035199"/>
    </source>
</evidence>
<reference evidence="1 2" key="1">
    <citation type="journal article" date="2015" name="Genome Announc.">
        <title>Complete Genome Sequence of the Type Strain Corynebacterium mustelae DSM 45274, Isolated from Various Tissues of a Male Ferret with Lethal Sepsis.</title>
        <authorList>
            <person name="Ruckert C."/>
            <person name="Eimer J."/>
            <person name="Winkler A."/>
            <person name="Tauch A."/>
        </authorList>
    </citation>
    <scope>NUCLEOTIDE SEQUENCE [LARGE SCALE GENOMIC DNA]</scope>
    <source>
        <strain evidence="1 2">DSM 45274</strain>
    </source>
</reference>
<dbReference type="STRING" id="571915.CMUST_15240"/>
<evidence type="ECO:0000313" key="1">
    <source>
        <dbReference type="EMBL" id="AKK07337.1"/>
    </source>
</evidence>